<dbReference type="GO" id="GO:0005524">
    <property type="term" value="F:ATP binding"/>
    <property type="evidence" value="ECO:0007669"/>
    <property type="project" value="InterPro"/>
</dbReference>
<name>A0A4R2NET5_9BACL</name>
<dbReference type="SUPFAM" id="SSF52540">
    <property type="entry name" value="P-loop containing nucleoside triphosphate hydrolases"/>
    <property type="match status" value="1"/>
</dbReference>
<dbReference type="InterPro" id="IPR027417">
    <property type="entry name" value="P-loop_NTPase"/>
</dbReference>
<dbReference type="PRINTS" id="PR00988">
    <property type="entry name" value="URIDINKINASE"/>
</dbReference>
<dbReference type="Pfam" id="PF00485">
    <property type="entry name" value="PRK"/>
    <property type="match status" value="1"/>
</dbReference>
<dbReference type="InterPro" id="IPR006083">
    <property type="entry name" value="PRK/URK"/>
</dbReference>
<dbReference type="AlphaFoldDB" id="A0A4R2NET5"/>
<reference evidence="2 3" key="1">
    <citation type="submission" date="2019-03" db="EMBL/GenBank/DDBJ databases">
        <title>Genomic Encyclopedia of Type Strains, Phase IV (KMG-IV): sequencing the most valuable type-strain genomes for metagenomic binning, comparative biology and taxonomic classification.</title>
        <authorList>
            <person name="Goeker M."/>
        </authorList>
    </citation>
    <scope>NUCLEOTIDE SEQUENCE [LARGE SCALE GENOMIC DNA]</scope>
    <source>
        <strain evidence="2 3">DSM 19377</strain>
    </source>
</reference>
<keyword evidence="2" id="KW-0808">Transferase</keyword>
<dbReference type="EMBL" id="SLXK01000058">
    <property type="protein sequence ID" value="TCP19757.1"/>
    <property type="molecule type" value="Genomic_DNA"/>
</dbReference>
<protein>
    <submittedName>
        <fullName evidence="2">Uridine kinase</fullName>
    </submittedName>
</protein>
<comment type="caution">
    <text evidence="2">The sequence shown here is derived from an EMBL/GenBank/DDBJ whole genome shotgun (WGS) entry which is preliminary data.</text>
</comment>
<evidence type="ECO:0000259" key="1">
    <source>
        <dbReference type="Pfam" id="PF00485"/>
    </source>
</evidence>
<dbReference type="Proteomes" id="UP000295416">
    <property type="component" value="Unassembled WGS sequence"/>
</dbReference>
<dbReference type="Gene3D" id="3.40.50.300">
    <property type="entry name" value="P-loop containing nucleotide triphosphate hydrolases"/>
    <property type="match status" value="1"/>
</dbReference>
<keyword evidence="3" id="KW-1185">Reference proteome</keyword>
<dbReference type="OrthoDB" id="1420794at2"/>
<organism evidence="2 3">
    <name type="scientific">Scopulibacillus darangshiensis</name>
    <dbReference type="NCBI Taxonomy" id="442528"/>
    <lineage>
        <taxon>Bacteria</taxon>
        <taxon>Bacillati</taxon>
        <taxon>Bacillota</taxon>
        <taxon>Bacilli</taxon>
        <taxon>Bacillales</taxon>
        <taxon>Sporolactobacillaceae</taxon>
        <taxon>Scopulibacillus</taxon>
    </lineage>
</organism>
<dbReference type="PANTHER" id="PTHR10285">
    <property type="entry name" value="URIDINE KINASE"/>
    <property type="match status" value="1"/>
</dbReference>
<gene>
    <name evidence="2" type="ORF">EV207_15815</name>
</gene>
<sequence>MLNFQTQSGQLYTPDELISLFHSKPSRFETKIVGIDGCGGSGKSTLAATLAKEARGTTVVHMDDFYKLSSDIQATNPEFKPVGSDFDWLRLEDQVLNPLFKNRNTSYQRYDWDTDELKEWHDVPSGGLVIIEGTFTTRNELFDYYDWTIWVNCPRDLRLARGIERDSEEARHMWEHNWMVAEDRYIRTHQPHRRADLIIDGY</sequence>
<accession>A0A4R2NET5</accession>
<dbReference type="GO" id="GO:0016301">
    <property type="term" value="F:kinase activity"/>
    <property type="evidence" value="ECO:0007669"/>
    <property type="project" value="UniProtKB-KW"/>
</dbReference>
<evidence type="ECO:0000313" key="3">
    <source>
        <dbReference type="Proteomes" id="UP000295416"/>
    </source>
</evidence>
<proteinExistence type="predicted"/>
<dbReference type="RefSeq" id="WP_132748237.1">
    <property type="nucleotide sequence ID" value="NZ_SLXK01000058.1"/>
</dbReference>
<keyword evidence="2" id="KW-0418">Kinase</keyword>
<evidence type="ECO:0000313" key="2">
    <source>
        <dbReference type="EMBL" id="TCP19757.1"/>
    </source>
</evidence>
<feature type="domain" description="Phosphoribulokinase/uridine kinase" evidence="1">
    <location>
        <begin position="32"/>
        <end position="171"/>
    </location>
</feature>